<accession>A0A1H6HIZ8</accession>
<dbReference type="OrthoDB" id="6315383at2"/>
<gene>
    <name evidence="1" type="ORF">SAMN05421593_2873</name>
</gene>
<dbReference type="RefSeq" id="WP_089692928.1">
    <property type="nucleotide sequence ID" value="NZ_FNWQ01000003.1"/>
</dbReference>
<dbReference type="InterPro" id="IPR026906">
    <property type="entry name" value="LRR_5"/>
</dbReference>
<evidence type="ECO:0000313" key="2">
    <source>
        <dbReference type="Proteomes" id="UP000198561"/>
    </source>
</evidence>
<dbReference type="Pfam" id="PF13306">
    <property type="entry name" value="LRR_5"/>
    <property type="match status" value="2"/>
</dbReference>
<dbReference type="STRING" id="680127.SAMN05421593_2873"/>
<proteinExistence type="predicted"/>
<evidence type="ECO:0000313" key="1">
    <source>
        <dbReference type="EMBL" id="SEH35082.1"/>
    </source>
</evidence>
<organism evidence="1 2">
    <name type="scientific">Chryseobacterium culicis</name>
    <dbReference type="NCBI Taxonomy" id="680127"/>
    <lineage>
        <taxon>Bacteria</taxon>
        <taxon>Pseudomonadati</taxon>
        <taxon>Bacteroidota</taxon>
        <taxon>Flavobacteriia</taxon>
        <taxon>Flavobacteriales</taxon>
        <taxon>Weeksellaceae</taxon>
        <taxon>Chryseobacterium group</taxon>
        <taxon>Chryseobacterium</taxon>
    </lineage>
</organism>
<dbReference type="AlphaFoldDB" id="A0A1H6HIZ8"/>
<dbReference type="Proteomes" id="UP000198561">
    <property type="component" value="Unassembled WGS sequence"/>
</dbReference>
<protein>
    <submittedName>
        <fullName evidence="1">Leucine rich repeat-containing protein</fullName>
    </submittedName>
</protein>
<dbReference type="InterPro" id="IPR032675">
    <property type="entry name" value="LRR_dom_sf"/>
</dbReference>
<sequence length="211" mass="23555">MKTKEELKLYFENGDIPRQEDFWEWQNSYWHKDEKITQNSIESIEKVVPFFTNDNELLGSALVITIPSNTKKIINGSYTFSGMSYQIVKVNFNEGLEVIGSSAFNQQNIKRVRTPSTLKVIETNAFAYQANMVNGSDSIEEIILNEGLVSIGDYAFNCPRATVIETLHIPDSVKTVGQSSFSLPSLKNVSAPEGLDLSKAGIPSTATITYR</sequence>
<dbReference type="EMBL" id="FNWQ01000003">
    <property type="protein sequence ID" value="SEH35082.1"/>
    <property type="molecule type" value="Genomic_DNA"/>
</dbReference>
<reference evidence="1 2" key="1">
    <citation type="submission" date="2016-10" db="EMBL/GenBank/DDBJ databases">
        <authorList>
            <person name="de Groot N.N."/>
        </authorList>
    </citation>
    <scope>NUCLEOTIDE SEQUENCE [LARGE SCALE GENOMIC DNA]</scope>
    <source>
        <strain evidence="1 2">DSM 23031</strain>
    </source>
</reference>
<name>A0A1H6HIZ8_CHRCI</name>
<dbReference type="Gene3D" id="3.80.10.10">
    <property type="entry name" value="Ribonuclease Inhibitor"/>
    <property type="match status" value="1"/>
</dbReference>